<dbReference type="Pfam" id="PF00975">
    <property type="entry name" value="Thioesterase"/>
    <property type="match status" value="1"/>
</dbReference>
<evidence type="ECO:0000313" key="5">
    <source>
        <dbReference type="Proteomes" id="UP000248714"/>
    </source>
</evidence>
<evidence type="ECO:0000259" key="3">
    <source>
        <dbReference type="SMART" id="SM00824"/>
    </source>
</evidence>
<feature type="domain" description="Thioesterase TesA-like" evidence="3">
    <location>
        <begin position="33"/>
        <end position="250"/>
    </location>
</feature>
<name>A0ABX9EIV1_9PSEU</name>
<protein>
    <submittedName>
        <fullName evidence="4">Surfactin synthase thioesterase subunit</fullName>
    </submittedName>
</protein>
<dbReference type="PANTHER" id="PTHR11487">
    <property type="entry name" value="THIOESTERASE"/>
    <property type="match status" value="1"/>
</dbReference>
<dbReference type="PANTHER" id="PTHR11487:SF0">
    <property type="entry name" value="S-ACYL FATTY ACID SYNTHASE THIOESTERASE, MEDIUM CHAIN"/>
    <property type="match status" value="1"/>
</dbReference>
<dbReference type="InterPro" id="IPR012223">
    <property type="entry name" value="TEII"/>
</dbReference>
<comment type="similarity">
    <text evidence="1">Belongs to the thioesterase family.</text>
</comment>
<dbReference type="SUPFAM" id="SSF53474">
    <property type="entry name" value="alpha/beta-Hydrolases"/>
    <property type="match status" value="1"/>
</dbReference>
<proteinExistence type="inferred from homology"/>
<evidence type="ECO:0000256" key="1">
    <source>
        <dbReference type="ARBA" id="ARBA00007169"/>
    </source>
</evidence>
<gene>
    <name evidence="4" type="ORF">C8D87_1011421</name>
</gene>
<accession>A0ABX9EIV1</accession>
<reference evidence="4 5" key="1">
    <citation type="submission" date="2018-06" db="EMBL/GenBank/DDBJ databases">
        <title>Genomic Encyclopedia of Type Strains, Phase IV (KMG-IV): sequencing the most valuable type-strain genomes for metagenomic binning, comparative biology and taxonomic classification.</title>
        <authorList>
            <person name="Goeker M."/>
        </authorList>
    </citation>
    <scope>NUCLEOTIDE SEQUENCE [LARGE SCALE GENOMIC DNA]</scope>
    <source>
        <strain evidence="4 5">DSM 45479</strain>
    </source>
</reference>
<evidence type="ECO:0000256" key="2">
    <source>
        <dbReference type="ARBA" id="ARBA00022801"/>
    </source>
</evidence>
<dbReference type="InterPro" id="IPR029058">
    <property type="entry name" value="AB_hydrolase_fold"/>
</dbReference>
<dbReference type="SMART" id="SM00824">
    <property type="entry name" value="PKS_TE"/>
    <property type="match status" value="1"/>
</dbReference>
<dbReference type="EMBL" id="QLTT01000001">
    <property type="protein sequence ID" value="RAS71120.1"/>
    <property type="molecule type" value="Genomic_DNA"/>
</dbReference>
<dbReference type="Proteomes" id="UP000248714">
    <property type="component" value="Unassembled WGS sequence"/>
</dbReference>
<evidence type="ECO:0000313" key="4">
    <source>
        <dbReference type="EMBL" id="RAS71120.1"/>
    </source>
</evidence>
<organism evidence="4 5">
    <name type="scientific">Lentzea atacamensis</name>
    <dbReference type="NCBI Taxonomy" id="531938"/>
    <lineage>
        <taxon>Bacteria</taxon>
        <taxon>Bacillati</taxon>
        <taxon>Actinomycetota</taxon>
        <taxon>Actinomycetes</taxon>
        <taxon>Pseudonocardiales</taxon>
        <taxon>Pseudonocardiaceae</taxon>
        <taxon>Lentzea</taxon>
    </lineage>
</organism>
<dbReference type="InterPro" id="IPR020802">
    <property type="entry name" value="TesA-like"/>
</dbReference>
<dbReference type="InterPro" id="IPR001031">
    <property type="entry name" value="Thioesterase"/>
</dbReference>
<sequence>MTLSGEASGGCFVKSETWLRCRAPRPRAAVRIVCLPHAGGSASFFHGWGALPAEVHAVQYPGRADRIGDPCAASVPELARAVAEAVPKDKPLVLFGHSLGAITAFEAARVLEHRYGTPPVHLIVSGRQAPDGRENGRVHQLPDAELVGEIVRLGGTDGALLAEPEARSVFLPPIRADFRIAETYAYRSGPLPSCPITAVLGSADSEVTPEQAGDWARFTSGPFARHVLPGGHFYLVSEVDALLSIVAATLEMRDLENV</sequence>
<comment type="caution">
    <text evidence="4">The sequence shown here is derived from an EMBL/GenBank/DDBJ whole genome shotgun (WGS) entry which is preliminary data.</text>
</comment>
<keyword evidence="5" id="KW-1185">Reference proteome</keyword>
<dbReference type="Gene3D" id="3.40.50.1820">
    <property type="entry name" value="alpha/beta hydrolase"/>
    <property type="match status" value="1"/>
</dbReference>
<keyword evidence="2" id="KW-0378">Hydrolase</keyword>